<accession>A0A8J7FRQ9</accession>
<proteinExistence type="predicted"/>
<dbReference type="InterPro" id="IPR038158">
    <property type="entry name" value="H-NOX_domain_sf"/>
</dbReference>
<organism evidence="2 3">
    <name type="scientific">Pontibacterium sinense</name>
    <dbReference type="NCBI Taxonomy" id="2781979"/>
    <lineage>
        <taxon>Bacteria</taxon>
        <taxon>Pseudomonadati</taxon>
        <taxon>Pseudomonadota</taxon>
        <taxon>Gammaproteobacteria</taxon>
        <taxon>Oceanospirillales</taxon>
        <taxon>Oceanospirillaceae</taxon>
        <taxon>Pontibacterium</taxon>
    </lineage>
</organism>
<dbReference type="SUPFAM" id="SSF111126">
    <property type="entry name" value="Ligand-binding domain in the NO signalling and Golgi transport"/>
    <property type="match status" value="1"/>
</dbReference>
<dbReference type="EMBL" id="JADEYS010000002">
    <property type="protein sequence ID" value="MBE9396165.1"/>
    <property type="molecule type" value="Genomic_DNA"/>
</dbReference>
<keyword evidence="3" id="KW-1185">Reference proteome</keyword>
<dbReference type="Pfam" id="PF07700">
    <property type="entry name" value="HNOB"/>
    <property type="match status" value="1"/>
</dbReference>
<name>A0A8J7FRQ9_9GAMM</name>
<dbReference type="InterPro" id="IPR011644">
    <property type="entry name" value="Heme_NO-bd"/>
</dbReference>
<evidence type="ECO:0000313" key="2">
    <source>
        <dbReference type="EMBL" id="MBE9396165.1"/>
    </source>
</evidence>
<dbReference type="RefSeq" id="WP_193951718.1">
    <property type="nucleotide sequence ID" value="NZ_JADEYS010000002.1"/>
</dbReference>
<sequence>MKGVVFNVLEDMVINQCGMQTWNDVLDEQVSATGIYTAGESYPDEELLGLVESVAAKLEMPIGEVIGAFGVYMFHQLAERYPVFLEQSDNLRDFLISVESVIHIEVCKLYESPNLPSFSYDESRDDQLIMQYTSPRKLCVLAEGLIMGASEYYKTPVEIDHPVCMHKGSDHCDLVIRFNHG</sequence>
<dbReference type="AlphaFoldDB" id="A0A8J7FRQ9"/>
<evidence type="ECO:0000259" key="1">
    <source>
        <dbReference type="Pfam" id="PF07700"/>
    </source>
</evidence>
<dbReference type="PANTHER" id="PTHR45655">
    <property type="entry name" value="GUANYLATE CYCLASE SOLUBLE SUBUNIT BETA-2"/>
    <property type="match status" value="1"/>
</dbReference>
<gene>
    <name evidence="2" type="ORF">IOQ59_02695</name>
</gene>
<dbReference type="Proteomes" id="UP000640333">
    <property type="component" value="Unassembled WGS sequence"/>
</dbReference>
<feature type="domain" description="Heme NO-binding" evidence="1">
    <location>
        <begin position="2"/>
        <end position="161"/>
    </location>
</feature>
<comment type="caution">
    <text evidence="2">The sequence shown here is derived from an EMBL/GenBank/DDBJ whole genome shotgun (WGS) entry which is preliminary data.</text>
</comment>
<dbReference type="Gene3D" id="3.90.1520.10">
    <property type="entry name" value="H-NOX domain"/>
    <property type="match status" value="1"/>
</dbReference>
<reference evidence="2" key="1">
    <citation type="submission" date="2020-10" db="EMBL/GenBank/DDBJ databases">
        <title>Bacterium isolated from coastal waters sediment.</title>
        <authorList>
            <person name="Chen R.-J."/>
            <person name="Lu D.-C."/>
            <person name="Zhu K.-L."/>
            <person name="Du Z.-J."/>
        </authorList>
    </citation>
    <scope>NUCLEOTIDE SEQUENCE</scope>
    <source>
        <strain evidence="2">N1Y112</strain>
    </source>
</reference>
<evidence type="ECO:0000313" key="3">
    <source>
        <dbReference type="Proteomes" id="UP000640333"/>
    </source>
</evidence>
<dbReference type="GO" id="GO:0020037">
    <property type="term" value="F:heme binding"/>
    <property type="evidence" value="ECO:0007669"/>
    <property type="project" value="InterPro"/>
</dbReference>
<dbReference type="PANTHER" id="PTHR45655:SF13">
    <property type="entry name" value="SOLUBLE GUANYLATE CYCLASE GCY-32-RELATED"/>
    <property type="match status" value="1"/>
</dbReference>
<protein>
    <submittedName>
        <fullName evidence="2">Heme NO-binding domain-containing protein</fullName>
    </submittedName>
</protein>
<dbReference type="InterPro" id="IPR024096">
    <property type="entry name" value="NO_sig/Golgi_transp_ligand-bd"/>
</dbReference>